<keyword evidence="3" id="KW-1185">Reference proteome</keyword>
<dbReference type="EMBL" id="JBHTOQ010000022">
    <property type="protein sequence ID" value="MFD1482045.1"/>
    <property type="molecule type" value="Genomic_DNA"/>
</dbReference>
<sequence length="91" mass="10164">MEEEWMFPALSSAGGRALAPVIARLMAEHRVIHALIDDLRRAAEALVRRPDPEGFDLCGARFAALDRAIRSHFGYEERVLEEPLGALRVPI</sequence>
<evidence type="ECO:0000313" key="2">
    <source>
        <dbReference type="EMBL" id="MFD1482045.1"/>
    </source>
</evidence>
<name>A0ABW4DWP8_9RHOB</name>
<feature type="domain" description="Hemerythrin-like" evidence="1">
    <location>
        <begin position="1"/>
        <end position="80"/>
    </location>
</feature>
<dbReference type="Gene3D" id="1.20.120.520">
    <property type="entry name" value="nmb1532 protein domain like"/>
    <property type="match status" value="1"/>
</dbReference>
<reference evidence="3" key="1">
    <citation type="journal article" date="2019" name="Int. J. Syst. Evol. Microbiol.">
        <title>The Global Catalogue of Microorganisms (GCM) 10K type strain sequencing project: providing services to taxonomists for standard genome sequencing and annotation.</title>
        <authorList>
            <consortium name="The Broad Institute Genomics Platform"/>
            <consortium name="The Broad Institute Genome Sequencing Center for Infectious Disease"/>
            <person name="Wu L."/>
            <person name="Ma J."/>
        </authorList>
    </citation>
    <scope>NUCLEOTIDE SEQUENCE [LARGE SCALE GENOMIC DNA]</scope>
    <source>
        <strain evidence="3">CCM 8875</strain>
    </source>
</reference>
<proteinExistence type="predicted"/>
<evidence type="ECO:0000259" key="1">
    <source>
        <dbReference type="Pfam" id="PF01814"/>
    </source>
</evidence>
<dbReference type="Pfam" id="PF01814">
    <property type="entry name" value="Hemerythrin"/>
    <property type="match status" value="1"/>
</dbReference>
<gene>
    <name evidence="2" type="ORF">ACFQ5P_12135</name>
</gene>
<organism evidence="2 3">
    <name type="scientific">Paracoccus nototheniae</name>
    <dbReference type="NCBI Taxonomy" id="2489002"/>
    <lineage>
        <taxon>Bacteria</taxon>
        <taxon>Pseudomonadati</taxon>
        <taxon>Pseudomonadota</taxon>
        <taxon>Alphaproteobacteria</taxon>
        <taxon>Rhodobacterales</taxon>
        <taxon>Paracoccaceae</taxon>
        <taxon>Paracoccus</taxon>
    </lineage>
</organism>
<dbReference type="Proteomes" id="UP001597302">
    <property type="component" value="Unassembled WGS sequence"/>
</dbReference>
<evidence type="ECO:0000313" key="3">
    <source>
        <dbReference type="Proteomes" id="UP001597302"/>
    </source>
</evidence>
<dbReference type="RefSeq" id="WP_278248481.1">
    <property type="nucleotide sequence ID" value="NZ_CBCSAJ010000038.1"/>
</dbReference>
<dbReference type="InterPro" id="IPR012312">
    <property type="entry name" value="Hemerythrin-like"/>
</dbReference>
<comment type="caution">
    <text evidence="2">The sequence shown here is derived from an EMBL/GenBank/DDBJ whole genome shotgun (WGS) entry which is preliminary data.</text>
</comment>
<protein>
    <submittedName>
        <fullName evidence="2">Hemerythrin domain-containing protein</fullName>
    </submittedName>
</protein>
<accession>A0ABW4DWP8</accession>